<sequence length="204" mass="24205">MDTSLSKRICSHRFIDQYSGKCLHCGYLKLSSIEPSITMNYSLQNDINDDDSSLELEHYERLVLMLDEWKKTMINRIETIYKSKFQRLRDEFERQQAARRRYHMEQNKIENDNENEKIDLTNINFTLINSSFIDTEYTLMTSSLETILKHDGRTFKLFDKNLRPLVALDLTNSMRERLWIFQPGSNANLITSIQRRGYLSLTTN</sequence>
<protein>
    <submittedName>
        <fullName evidence="1">Uncharacterized protein</fullName>
    </submittedName>
</protein>
<gene>
    <name evidence="1" type="ORF">ZHD862_LOCUS38503</name>
</gene>
<proteinExistence type="predicted"/>
<name>A0A815V4A4_9BILA</name>
<reference evidence="1" key="1">
    <citation type="submission" date="2021-02" db="EMBL/GenBank/DDBJ databases">
        <authorList>
            <person name="Nowell W R."/>
        </authorList>
    </citation>
    <scope>NUCLEOTIDE SEQUENCE</scope>
</reference>
<evidence type="ECO:0000313" key="2">
    <source>
        <dbReference type="Proteomes" id="UP000663864"/>
    </source>
</evidence>
<feature type="non-terminal residue" evidence="1">
    <location>
        <position position="1"/>
    </location>
</feature>
<dbReference type="Proteomes" id="UP000663864">
    <property type="component" value="Unassembled WGS sequence"/>
</dbReference>
<dbReference type="AlphaFoldDB" id="A0A815V4A4"/>
<comment type="caution">
    <text evidence="1">The sequence shown here is derived from an EMBL/GenBank/DDBJ whole genome shotgun (WGS) entry which is preliminary data.</text>
</comment>
<evidence type="ECO:0000313" key="1">
    <source>
        <dbReference type="EMBL" id="CAF1524469.1"/>
    </source>
</evidence>
<organism evidence="1 2">
    <name type="scientific">Rotaria sordida</name>
    <dbReference type="NCBI Taxonomy" id="392033"/>
    <lineage>
        <taxon>Eukaryota</taxon>
        <taxon>Metazoa</taxon>
        <taxon>Spiralia</taxon>
        <taxon>Gnathifera</taxon>
        <taxon>Rotifera</taxon>
        <taxon>Eurotatoria</taxon>
        <taxon>Bdelloidea</taxon>
        <taxon>Philodinida</taxon>
        <taxon>Philodinidae</taxon>
        <taxon>Rotaria</taxon>
    </lineage>
</organism>
<dbReference type="EMBL" id="CAJNOT010009381">
    <property type="protein sequence ID" value="CAF1524469.1"/>
    <property type="molecule type" value="Genomic_DNA"/>
</dbReference>
<accession>A0A815V4A4</accession>